<comment type="caution">
    <text evidence="1">The sequence shown here is derived from an EMBL/GenBank/DDBJ whole genome shotgun (WGS) entry which is preliminary data.</text>
</comment>
<protein>
    <submittedName>
        <fullName evidence="1">Uncharacterized protein</fullName>
    </submittedName>
</protein>
<dbReference type="AlphaFoldDB" id="A0A4S2KEL0"/>
<dbReference type="Proteomes" id="UP000310200">
    <property type="component" value="Unassembled WGS sequence"/>
</dbReference>
<organism evidence="1 2">
    <name type="scientific">Temnothorax longispinosus</name>
    <dbReference type="NCBI Taxonomy" id="300112"/>
    <lineage>
        <taxon>Eukaryota</taxon>
        <taxon>Metazoa</taxon>
        <taxon>Ecdysozoa</taxon>
        <taxon>Arthropoda</taxon>
        <taxon>Hexapoda</taxon>
        <taxon>Insecta</taxon>
        <taxon>Pterygota</taxon>
        <taxon>Neoptera</taxon>
        <taxon>Endopterygota</taxon>
        <taxon>Hymenoptera</taxon>
        <taxon>Apocrita</taxon>
        <taxon>Aculeata</taxon>
        <taxon>Formicoidea</taxon>
        <taxon>Formicidae</taxon>
        <taxon>Myrmicinae</taxon>
        <taxon>Temnothorax</taxon>
    </lineage>
</organism>
<evidence type="ECO:0000313" key="2">
    <source>
        <dbReference type="Proteomes" id="UP000310200"/>
    </source>
</evidence>
<proteinExistence type="predicted"/>
<evidence type="ECO:0000313" key="1">
    <source>
        <dbReference type="EMBL" id="TGZ47801.1"/>
    </source>
</evidence>
<keyword evidence="2" id="KW-1185">Reference proteome</keyword>
<dbReference type="EMBL" id="QBLH01002663">
    <property type="protein sequence ID" value="TGZ47801.1"/>
    <property type="molecule type" value="Genomic_DNA"/>
</dbReference>
<gene>
    <name evidence="1" type="ORF">DBV15_09596</name>
</gene>
<accession>A0A4S2KEL0</accession>
<reference evidence="1 2" key="1">
    <citation type="journal article" date="2019" name="Philos. Trans. R. Soc. Lond., B, Biol. Sci.">
        <title>Ant behaviour and brain gene expression of defending hosts depend on the ecological success of the intruding social parasite.</title>
        <authorList>
            <person name="Kaur R."/>
            <person name="Stoldt M."/>
            <person name="Jongepier E."/>
            <person name="Feldmeyer B."/>
            <person name="Menzel F."/>
            <person name="Bornberg-Bauer E."/>
            <person name="Foitzik S."/>
        </authorList>
    </citation>
    <scope>NUCLEOTIDE SEQUENCE [LARGE SCALE GENOMIC DNA]</scope>
    <source>
        <tissue evidence="1">Whole body</tissue>
    </source>
</reference>
<name>A0A4S2KEL0_9HYME</name>
<sequence>MGRTDMSKTLNAYRISRLRNCSNCPRCRASIGGSHGAATLSCSSAICMERGGDMKFPGTSLKTDVLMF</sequence>